<keyword evidence="1" id="KW-0472">Membrane</keyword>
<accession>A0ABW5MBL4</accession>
<evidence type="ECO:0000313" key="2">
    <source>
        <dbReference type="EMBL" id="MFD2574465.1"/>
    </source>
</evidence>
<evidence type="ECO:0000256" key="1">
    <source>
        <dbReference type="SAM" id="Phobius"/>
    </source>
</evidence>
<dbReference type="RefSeq" id="WP_381528201.1">
    <property type="nucleotide sequence ID" value="NZ_JBHULN010000029.1"/>
</dbReference>
<keyword evidence="1" id="KW-0812">Transmembrane</keyword>
<name>A0ABW5MBL4_9BACT</name>
<organism evidence="2 3">
    <name type="scientific">Spirosoma soli</name>
    <dbReference type="NCBI Taxonomy" id="1770529"/>
    <lineage>
        <taxon>Bacteria</taxon>
        <taxon>Pseudomonadati</taxon>
        <taxon>Bacteroidota</taxon>
        <taxon>Cytophagia</taxon>
        <taxon>Cytophagales</taxon>
        <taxon>Cytophagaceae</taxon>
        <taxon>Spirosoma</taxon>
    </lineage>
</organism>
<feature type="transmembrane region" description="Helical" evidence="1">
    <location>
        <begin position="28"/>
        <end position="48"/>
    </location>
</feature>
<protein>
    <submittedName>
        <fullName evidence="2">Uncharacterized protein</fullName>
    </submittedName>
</protein>
<keyword evidence="1" id="KW-1133">Transmembrane helix</keyword>
<feature type="transmembrane region" description="Helical" evidence="1">
    <location>
        <begin position="54"/>
        <end position="74"/>
    </location>
</feature>
<gene>
    <name evidence="2" type="ORF">ACFSUS_27770</name>
</gene>
<sequence length="85" mass="9425">MFGIFSNKPLSELSLEELKSQEKSAQTALRWFGIFVLAMIAFVAFWTGTKGYNPINLIFLLASCSLPAIAAAKLKQIRTEISSRV</sequence>
<dbReference type="EMBL" id="JBHULN010000029">
    <property type="protein sequence ID" value="MFD2574465.1"/>
    <property type="molecule type" value="Genomic_DNA"/>
</dbReference>
<keyword evidence="3" id="KW-1185">Reference proteome</keyword>
<proteinExistence type="predicted"/>
<dbReference type="Proteomes" id="UP001597469">
    <property type="component" value="Unassembled WGS sequence"/>
</dbReference>
<reference evidence="3" key="1">
    <citation type="journal article" date="2019" name="Int. J. Syst. Evol. Microbiol.">
        <title>The Global Catalogue of Microorganisms (GCM) 10K type strain sequencing project: providing services to taxonomists for standard genome sequencing and annotation.</title>
        <authorList>
            <consortium name="The Broad Institute Genomics Platform"/>
            <consortium name="The Broad Institute Genome Sequencing Center for Infectious Disease"/>
            <person name="Wu L."/>
            <person name="Ma J."/>
        </authorList>
    </citation>
    <scope>NUCLEOTIDE SEQUENCE [LARGE SCALE GENOMIC DNA]</scope>
    <source>
        <strain evidence="3">KCTC 42805</strain>
    </source>
</reference>
<comment type="caution">
    <text evidence="2">The sequence shown here is derived from an EMBL/GenBank/DDBJ whole genome shotgun (WGS) entry which is preliminary data.</text>
</comment>
<evidence type="ECO:0000313" key="3">
    <source>
        <dbReference type="Proteomes" id="UP001597469"/>
    </source>
</evidence>